<sequence length="168" mass="19128">MDYIIHQPTSLVEWIVDPLSGSTRGFSGVDCNPDWDPNFRADGDNPACVHYDIEWKLQLKKGRLSKLVEITEENLTLAPGAYWDKFLSVELAATVKDKLPEPTYEPDETTVAVSVEKRSERNMRKQFDGLGVDWTTIEDKLRGWDPATSRDYPAALIICQSNQLWPRS</sequence>
<comment type="caution">
    <text evidence="1">The sequence shown here is derived from an EMBL/GenBank/DDBJ whole genome shotgun (WGS) entry which is preliminary data.</text>
</comment>
<dbReference type="VEuPathDB" id="FungiDB:FOXG_06902"/>
<organism evidence="1 2">
    <name type="scientific">Fusarium oxysporum</name>
    <name type="common">Fusarium vascular wilt</name>
    <dbReference type="NCBI Taxonomy" id="5507"/>
    <lineage>
        <taxon>Eukaryota</taxon>
        <taxon>Fungi</taxon>
        <taxon>Dikarya</taxon>
        <taxon>Ascomycota</taxon>
        <taxon>Pezizomycotina</taxon>
        <taxon>Sordariomycetes</taxon>
        <taxon>Hypocreomycetidae</taxon>
        <taxon>Hypocreales</taxon>
        <taxon>Nectriaceae</taxon>
        <taxon>Fusarium</taxon>
        <taxon>Fusarium oxysporum species complex</taxon>
    </lineage>
</organism>
<evidence type="ECO:0000313" key="2">
    <source>
        <dbReference type="Proteomes" id="UP000285084"/>
    </source>
</evidence>
<dbReference type="VEuPathDB" id="FungiDB:FOC1_g10000474"/>
<dbReference type="EMBL" id="MRCX01000475">
    <property type="protein sequence ID" value="RKK64991.1"/>
    <property type="molecule type" value="Genomic_DNA"/>
</dbReference>
<name>A0A420MB03_FUSOX</name>
<reference evidence="1 2" key="1">
    <citation type="journal article" date="2018" name="Sci. Rep.">
        <title>Characterisation of pathogen-specific regions and novel effector candidates in Fusarium oxysporum f. sp. cepae.</title>
        <authorList>
            <person name="Armitage A.D."/>
            <person name="Taylor A."/>
            <person name="Sobczyk M.K."/>
            <person name="Baxter L."/>
            <person name="Greenfield B.P."/>
            <person name="Bates H.J."/>
            <person name="Wilson F."/>
            <person name="Jackson A.C."/>
            <person name="Ott S."/>
            <person name="Harrison R.J."/>
            <person name="Clarkson J.P."/>
        </authorList>
    </citation>
    <scope>NUCLEOTIDE SEQUENCE [LARGE SCALE GENOMIC DNA]</scope>
    <source>
        <strain evidence="1 2">Fo_A13</strain>
    </source>
</reference>
<dbReference type="VEuPathDB" id="FungiDB:FOZG_16962"/>
<protein>
    <submittedName>
        <fullName evidence="1">Uncharacterized protein</fullName>
    </submittedName>
</protein>
<accession>A0A420MB03</accession>
<dbReference type="Proteomes" id="UP000285084">
    <property type="component" value="Unassembled WGS sequence"/>
</dbReference>
<gene>
    <name evidence="1" type="ORF">BFJ69_g16529</name>
</gene>
<evidence type="ECO:0000313" key="1">
    <source>
        <dbReference type="EMBL" id="RKK64991.1"/>
    </source>
</evidence>
<dbReference type="AlphaFoldDB" id="A0A420MB03"/>
<proteinExistence type="predicted"/>